<organism evidence="4 5">
    <name type="scientific">Sistotremastrum suecicum HHB10207 ss-3</name>
    <dbReference type="NCBI Taxonomy" id="1314776"/>
    <lineage>
        <taxon>Eukaryota</taxon>
        <taxon>Fungi</taxon>
        <taxon>Dikarya</taxon>
        <taxon>Basidiomycota</taxon>
        <taxon>Agaricomycotina</taxon>
        <taxon>Agaricomycetes</taxon>
        <taxon>Sistotremastrales</taxon>
        <taxon>Sistotremastraceae</taxon>
        <taxon>Sistotremastrum</taxon>
    </lineage>
</organism>
<protein>
    <recommendedName>
        <fullName evidence="3">DUF6535 domain-containing protein</fullName>
    </recommendedName>
</protein>
<dbReference type="AlphaFoldDB" id="A0A166A129"/>
<sequence>MSQRTGGEGQTMASPDFQEALLKIMTEQKAAIDQQTLYLCQMNERFDHAFASSTSTSSIPQSSPFFLSPRAPSEHRNSAAPTESIVEPTPAEAPKKYIALRRQWDDDLGWSAVLQTALKRIHEQVESWKDSLDTTLLFIALFSAIVTAFLIPTIAALSPSPGENTDDLLQSLIDVVLQIASLNGLKTPTFTPPEPFVPASSDEVSASLWFSSLIVSILCAGLSTFARFQMLDIEEIPIGRKFVEKVMRLKDREMLARWLLEPTFDALNWSIVIAIGLFMAGLLLQLWHLHTFISAPLILATSIIGTANASLVAIFIAFVSLHAIFHEESPFDTSFSDFVRAILRLIGSSKIFSSNSFEESPILGPIFHALFSRYSTIDQKPASHQFFNLVAECDDAPLLDRAAPVMVECFDYVDPNITDFLEHVEPAIVQILDPDTKDDTKLILLDNICRVKREKFKDFESMLGLIPRILLRIQEEAVDKKREICEAAFRALVFLAERPRETPNKDGIKSSIYLRPPESHTEVVIRGLNHIDHTDPPTDPSQITKPFLGALLEFDHLSTEDQQSVIQSLPLSEFIISYIVAVYWANKELGEWDHRVRYRGILVDKVRVQLDGVIGSSAEVDLLEKLKEFIESLDDWYHPNSVEQHQRAAVAVTGILRRLRLAKKLPVPAPILQLGPLARIFPAVELTDYNDEVAEGVLPSKPRSPKAITTRLGLLALRHREALLFFIDKYGSGESYKHDATLQFVSDCKEMISVLAATQTSSLDVRISSDDPESDLKDDDLATASSAEDMKNLLTDDEHQELEMLFRHIARHLNSVISRIQGSLPLPSWKKEKKYVPPSNDGGDEKSVYSVILDTFIGHEDTNATGSRTGGLRRLLGFGRTSPDTENAA</sequence>
<keyword evidence="2" id="KW-1133">Transmembrane helix</keyword>
<proteinExistence type="predicted"/>
<evidence type="ECO:0000313" key="4">
    <source>
        <dbReference type="EMBL" id="KZT34850.1"/>
    </source>
</evidence>
<dbReference type="Pfam" id="PF20153">
    <property type="entry name" value="DUF6535"/>
    <property type="match status" value="1"/>
</dbReference>
<gene>
    <name evidence="4" type="ORF">SISSUDRAFT_1064982</name>
</gene>
<evidence type="ECO:0000256" key="1">
    <source>
        <dbReference type="SAM" id="MobiDB-lite"/>
    </source>
</evidence>
<keyword evidence="5" id="KW-1185">Reference proteome</keyword>
<feature type="compositionally biased region" description="Low complexity" evidence="1">
    <location>
        <begin position="53"/>
        <end position="64"/>
    </location>
</feature>
<feature type="transmembrane region" description="Helical" evidence="2">
    <location>
        <begin position="136"/>
        <end position="157"/>
    </location>
</feature>
<feature type="region of interest" description="Disordered" evidence="1">
    <location>
        <begin position="53"/>
        <end position="88"/>
    </location>
</feature>
<evidence type="ECO:0000313" key="5">
    <source>
        <dbReference type="Proteomes" id="UP000076798"/>
    </source>
</evidence>
<dbReference type="InterPro" id="IPR016024">
    <property type="entry name" value="ARM-type_fold"/>
</dbReference>
<accession>A0A166A129</accession>
<dbReference type="EMBL" id="KV428163">
    <property type="protein sequence ID" value="KZT34850.1"/>
    <property type="molecule type" value="Genomic_DNA"/>
</dbReference>
<keyword evidence="2" id="KW-0812">Transmembrane</keyword>
<dbReference type="InterPro" id="IPR045338">
    <property type="entry name" value="DUF6535"/>
</dbReference>
<evidence type="ECO:0000259" key="3">
    <source>
        <dbReference type="Pfam" id="PF20153"/>
    </source>
</evidence>
<dbReference type="Proteomes" id="UP000076798">
    <property type="component" value="Unassembled WGS sequence"/>
</dbReference>
<reference evidence="4 5" key="1">
    <citation type="journal article" date="2016" name="Mol. Biol. Evol.">
        <title>Comparative Genomics of Early-Diverging Mushroom-Forming Fungi Provides Insights into the Origins of Lignocellulose Decay Capabilities.</title>
        <authorList>
            <person name="Nagy L.G."/>
            <person name="Riley R."/>
            <person name="Tritt A."/>
            <person name="Adam C."/>
            <person name="Daum C."/>
            <person name="Floudas D."/>
            <person name="Sun H."/>
            <person name="Yadav J.S."/>
            <person name="Pangilinan J."/>
            <person name="Larsson K.H."/>
            <person name="Matsuura K."/>
            <person name="Barry K."/>
            <person name="Labutti K."/>
            <person name="Kuo R."/>
            <person name="Ohm R.A."/>
            <person name="Bhattacharya S.S."/>
            <person name="Shirouzu T."/>
            <person name="Yoshinaga Y."/>
            <person name="Martin F.M."/>
            <person name="Grigoriev I.V."/>
            <person name="Hibbett D.S."/>
        </authorList>
    </citation>
    <scope>NUCLEOTIDE SEQUENCE [LARGE SCALE GENOMIC DNA]</scope>
    <source>
        <strain evidence="4 5">HHB10207 ss-3</strain>
    </source>
</reference>
<feature type="transmembrane region" description="Helical" evidence="2">
    <location>
        <begin position="293"/>
        <end position="319"/>
    </location>
</feature>
<feature type="domain" description="DUF6535" evidence="3">
    <location>
        <begin position="110"/>
        <end position="288"/>
    </location>
</feature>
<name>A0A166A129_9AGAM</name>
<dbReference type="OrthoDB" id="3219854at2759"/>
<evidence type="ECO:0000256" key="2">
    <source>
        <dbReference type="SAM" id="Phobius"/>
    </source>
</evidence>
<keyword evidence="2" id="KW-0472">Membrane</keyword>
<feature type="transmembrane region" description="Helical" evidence="2">
    <location>
        <begin position="266"/>
        <end position="287"/>
    </location>
</feature>
<dbReference type="SUPFAM" id="SSF48371">
    <property type="entry name" value="ARM repeat"/>
    <property type="match status" value="1"/>
</dbReference>